<evidence type="ECO:0000313" key="3">
    <source>
        <dbReference type="EMBL" id="GFH56071.1"/>
    </source>
</evidence>
<name>A0AAD3HAC6_9STRA</name>
<dbReference type="AlphaFoldDB" id="A0AAD3HAC6"/>
<dbReference type="InterPro" id="IPR029052">
    <property type="entry name" value="Metallo-depent_PP-like"/>
</dbReference>
<keyword evidence="1" id="KW-1133">Transmembrane helix</keyword>
<evidence type="ECO:0000256" key="1">
    <source>
        <dbReference type="SAM" id="Phobius"/>
    </source>
</evidence>
<feature type="transmembrane region" description="Helical" evidence="1">
    <location>
        <begin position="496"/>
        <end position="518"/>
    </location>
</feature>
<dbReference type="InterPro" id="IPR018946">
    <property type="entry name" value="PhoD-like_MPP"/>
</dbReference>
<accession>A0AAD3HAC6</accession>
<dbReference type="Proteomes" id="UP001054902">
    <property type="component" value="Unassembled WGS sequence"/>
</dbReference>
<evidence type="ECO:0000313" key="4">
    <source>
        <dbReference type="Proteomes" id="UP001054902"/>
    </source>
</evidence>
<dbReference type="PROSITE" id="PS50046">
    <property type="entry name" value="PHYTOCHROME_2"/>
    <property type="match status" value="1"/>
</dbReference>
<dbReference type="PANTHER" id="PTHR33987">
    <property type="entry name" value="CALCINEURIN-LIKE METALLO-PHOSPHOESTERASE SUPERFAMILY PROTEIN"/>
    <property type="match status" value="1"/>
</dbReference>
<comment type="caution">
    <text evidence="3">The sequence shown here is derived from an EMBL/GenBank/DDBJ whole genome shotgun (WGS) entry which is preliminary data.</text>
</comment>
<dbReference type="Gene3D" id="3.60.21.70">
    <property type="entry name" value="PhoD-like phosphatase"/>
    <property type="match status" value="1"/>
</dbReference>
<proteinExistence type="predicted"/>
<gene>
    <name evidence="3" type="ORF">CTEN210_12547</name>
</gene>
<dbReference type="Pfam" id="PF09423">
    <property type="entry name" value="PhoD"/>
    <property type="match status" value="1"/>
</dbReference>
<keyword evidence="1" id="KW-0812">Transmembrane</keyword>
<dbReference type="CDD" id="cd07389">
    <property type="entry name" value="MPP_PhoD"/>
    <property type="match status" value="1"/>
</dbReference>
<feature type="domain" description="Phytochrome chromophore attachment site" evidence="2">
    <location>
        <begin position="128"/>
        <end position="181"/>
    </location>
</feature>
<keyword evidence="4" id="KW-1185">Reference proteome</keyword>
<keyword evidence="1" id="KW-0472">Membrane</keyword>
<dbReference type="InterPro" id="IPR016132">
    <property type="entry name" value="Phyto_chromo_attachment"/>
</dbReference>
<dbReference type="InterPro" id="IPR038607">
    <property type="entry name" value="PhoD-like_sf"/>
</dbReference>
<protein>
    <recommendedName>
        <fullName evidence="2">Phytochrome chromophore attachment site domain-containing protein</fullName>
    </recommendedName>
</protein>
<dbReference type="SUPFAM" id="SSF56300">
    <property type="entry name" value="Metallo-dependent phosphatases"/>
    <property type="match status" value="1"/>
</dbReference>
<organism evidence="3 4">
    <name type="scientific">Chaetoceros tenuissimus</name>
    <dbReference type="NCBI Taxonomy" id="426638"/>
    <lineage>
        <taxon>Eukaryota</taxon>
        <taxon>Sar</taxon>
        <taxon>Stramenopiles</taxon>
        <taxon>Ochrophyta</taxon>
        <taxon>Bacillariophyta</taxon>
        <taxon>Coscinodiscophyceae</taxon>
        <taxon>Chaetocerotophycidae</taxon>
        <taxon>Chaetocerotales</taxon>
        <taxon>Chaetocerotaceae</taxon>
        <taxon>Chaetoceros</taxon>
    </lineage>
</organism>
<reference evidence="3 4" key="1">
    <citation type="journal article" date="2021" name="Sci. Rep.">
        <title>The genome of the diatom Chaetoceros tenuissimus carries an ancient integrated fragment of an extant virus.</title>
        <authorList>
            <person name="Hongo Y."/>
            <person name="Kimura K."/>
            <person name="Takaki Y."/>
            <person name="Yoshida Y."/>
            <person name="Baba S."/>
            <person name="Kobayashi G."/>
            <person name="Nagasaki K."/>
            <person name="Hano T."/>
            <person name="Tomaru Y."/>
        </authorList>
    </citation>
    <scope>NUCLEOTIDE SEQUENCE [LARGE SCALE GENOMIC DNA]</scope>
    <source>
        <strain evidence="3 4">NIES-3715</strain>
    </source>
</reference>
<dbReference type="PANTHER" id="PTHR33987:SF1">
    <property type="entry name" value="CALCINEURIN-LIKE METALLO-PHOSPHOESTERASE SUPERFAMILY PROTEIN"/>
    <property type="match status" value="1"/>
</dbReference>
<dbReference type="EMBL" id="BLLK01000051">
    <property type="protein sequence ID" value="GFH56071.1"/>
    <property type="molecule type" value="Genomic_DNA"/>
</dbReference>
<evidence type="ECO:0000259" key="2">
    <source>
        <dbReference type="PROSITE" id="PS50046"/>
    </source>
</evidence>
<sequence length="533" mass="60232">MKVSKGPSTRFAFASCNSQNLTNNMWPIIAQRDPLAFIWAGDAIYADIHIGQDWSHFPPHPIHDPATPSRLRHMYTQQLNHEEYKKFLNGNATIFGTVDDHDYGQNNGDGTFVYRKQSALEFLRFTGQYYDSNDVMVQRAKNGDGVYGVKVFDFDQNQNGHLLLSDQDANIDPDVVGYNIPIHEKEIKEQRVAIFVLDVRSNRTPWGKGFDKWKRNYQGDFLGGTQWKWFESTLKNSDAAVNIIVNGIQVHPFRHPNSNVAEQWAQFPSSRQRLYDIIVSSGAKAPILVTGDVHMSQIMRKDCWMRGSEHGSLTAIKPLIEFTTSGLTHSWNSVFASSAKFHHTWKYYPMHILSKCLMTAAHLIYPMPDLLNSNRHVENGNGLYENGGAEGAKKGKQFALDKNFGEIEIDWEKRTVSIRTFGEVNLDEQAPPLLSASFSMDQLSGDTFMPGSIENITMLQDQGGWLLDGNVVPDSKVVCLNYSGVRSNCALLSSGIMMTLLLFFLIFGPQLIIIRLVWKIIKAITCKKKSKVE</sequence>